<evidence type="ECO:0000256" key="4">
    <source>
        <dbReference type="ARBA" id="ARBA00023004"/>
    </source>
</evidence>
<comment type="cofactor">
    <cofactor evidence="6">
        <name>[2Fe-2S] cluster</name>
        <dbReference type="ChEBI" id="CHEBI:190135"/>
    </cofactor>
</comment>
<dbReference type="PROSITE" id="PS00814">
    <property type="entry name" value="ADX"/>
    <property type="match status" value="1"/>
</dbReference>
<name>A0A975HER4_9SPHN</name>
<reference evidence="8" key="2">
    <citation type="submission" date="2021-04" db="EMBL/GenBank/DDBJ databases">
        <title>Isolation and genomic analysis of the ibuprofen-degrading bacterium Sphingomonas strain MPO218.</title>
        <authorList>
            <person name="Aulestia M."/>
            <person name="Flores A."/>
            <person name="Mangas E.L."/>
            <person name="Perez-Pulido A.J."/>
            <person name="Santero E."/>
            <person name="Camacho E.M."/>
        </authorList>
    </citation>
    <scope>NUCLEOTIDE SEQUENCE</scope>
    <source>
        <strain evidence="8">MPO218</strain>
    </source>
</reference>
<feature type="domain" description="2Fe-2S ferredoxin-type" evidence="7">
    <location>
        <begin position="3"/>
        <end position="106"/>
    </location>
</feature>
<evidence type="ECO:0000256" key="2">
    <source>
        <dbReference type="ARBA" id="ARBA00022714"/>
    </source>
</evidence>
<dbReference type="AlphaFoldDB" id="A0A975HER4"/>
<dbReference type="Proteomes" id="UP000664914">
    <property type="component" value="Chromosome"/>
</dbReference>
<protein>
    <submittedName>
        <fullName evidence="8">2Fe-2S iron-sulfur cluster binding domain-containing protein</fullName>
    </submittedName>
</protein>
<dbReference type="InterPro" id="IPR036010">
    <property type="entry name" value="2Fe-2S_ferredoxin-like_sf"/>
</dbReference>
<dbReference type="PANTHER" id="PTHR23426:SF65">
    <property type="entry name" value="FERREDOXIN-2, MITOCHONDRIAL"/>
    <property type="match status" value="1"/>
</dbReference>
<keyword evidence="5" id="KW-0411">Iron-sulfur</keyword>
<dbReference type="InterPro" id="IPR001055">
    <property type="entry name" value="Adrenodoxin-like"/>
</dbReference>
<evidence type="ECO:0000313" key="8">
    <source>
        <dbReference type="EMBL" id="QTH22602.1"/>
    </source>
</evidence>
<dbReference type="PANTHER" id="PTHR23426">
    <property type="entry name" value="FERREDOXIN/ADRENODOXIN"/>
    <property type="match status" value="1"/>
</dbReference>
<dbReference type="GO" id="GO:0046872">
    <property type="term" value="F:metal ion binding"/>
    <property type="evidence" value="ECO:0007669"/>
    <property type="project" value="UniProtKB-KW"/>
</dbReference>
<dbReference type="InterPro" id="IPR018298">
    <property type="entry name" value="Adrenodoxin_Fe-S_BS"/>
</dbReference>
<comment type="similarity">
    <text evidence="1">Belongs to the adrenodoxin/putidaredoxin family.</text>
</comment>
<evidence type="ECO:0000256" key="1">
    <source>
        <dbReference type="ARBA" id="ARBA00010914"/>
    </source>
</evidence>
<evidence type="ECO:0000256" key="5">
    <source>
        <dbReference type="ARBA" id="ARBA00023014"/>
    </source>
</evidence>
<dbReference type="GO" id="GO:0051537">
    <property type="term" value="F:2 iron, 2 sulfur cluster binding"/>
    <property type="evidence" value="ECO:0007669"/>
    <property type="project" value="UniProtKB-KW"/>
</dbReference>
<evidence type="ECO:0000256" key="3">
    <source>
        <dbReference type="ARBA" id="ARBA00022723"/>
    </source>
</evidence>
<accession>A0A975HER4</accession>
<organism evidence="8 9">
    <name type="scientific">Rhizorhabdus wittichii</name>
    <dbReference type="NCBI Taxonomy" id="160791"/>
    <lineage>
        <taxon>Bacteria</taxon>
        <taxon>Pseudomonadati</taxon>
        <taxon>Pseudomonadota</taxon>
        <taxon>Alphaproteobacteria</taxon>
        <taxon>Sphingomonadales</taxon>
        <taxon>Sphingomonadaceae</taxon>
        <taxon>Rhizorhabdus</taxon>
    </lineage>
</organism>
<dbReference type="GO" id="GO:0005829">
    <property type="term" value="C:cytosol"/>
    <property type="evidence" value="ECO:0007669"/>
    <property type="project" value="TreeGrafter"/>
</dbReference>
<proteinExistence type="inferred from homology"/>
<sequence length="107" mass="11248">MMTEIRFIDANGAVTIARGDNGFSLMEVAKRHGVSGIVAECGGSCACATCHVHVDAAWLEAVGEPGPGEADMLDFARGRRPDSRLSCQIRITPALDGLIVHVPESQG</sequence>
<dbReference type="CDD" id="cd00207">
    <property type="entry name" value="fer2"/>
    <property type="match status" value="1"/>
</dbReference>
<dbReference type="EMBL" id="CP059319">
    <property type="protein sequence ID" value="QTH22602.1"/>
    <property type="molecule type" value="Genomic_DNA"/>
</dbReference>
<dbReference type="PROSITE" id="PS51085">
    <property type="entry name" value="2FE2S_FER_2"/>
    <property type="match status" value="1"/>
</dbReference>
<dbReference type="InterPro" id="IPR001041">
    <property type="entry name" value="2Fe-2S_ferredoxin-type"/>
</dbReference>
<gene>
    <name evidence="8" type="ORF">HRJ34_03505</name>
</gene>
<keyword evidence="4" id="KW-0408">Iron</keyword>
<dbReference type="Pfam" id="PF00111">
    <property type="entry name" value="Fer2"/>
    <property type="match status" value="1"/>
</dbReference>
<keyword evidence="3" id="KW-0479">Metal-binding</keyword>
<reference evidence="8" key="1">
    <citation type="submission" date="2020-07" db="EMBL/GenBank/DDBJ databases">
        <authorList>
            <person name="Camacho E."/>
        </authorList>
    </citation>
    <scope>NUCLEOTIDE SEQUENCE</scope>
    <source>
        <strain evidence="8">MPO218</strain>
    </source>
</reference>
<evidence type="ECO:0000313" key="9">
    <source>
        <dbReference type="Proteomes" id="UP000664914"/>
    </source>
</evidence>
<dbReference type="PRINTS" id="PR00355">
    <property type="entry name" value="ADRENODOXIN"/>
</dbReference>
<dbReference type="Gene3D" id="3.10.20.30">
    <property type="match status" value="1"/>
</dbReference>
<evidence type="ECO:0000256" key="6">
    <source>
        <dbReference type="ARBA" id="ARBA00034078"/>
    </source>
</evidence>
<dbReference type="GO" id="GO:0009055">
    <property type="term" value="F:electron transfer activity"/>
    <property type="evidence" value="ECO:0007669"/>
    <property type="project" value="TreeGrafter"/>
</dbReference>
<dbReference type="SUPFAM" id="SSF54292">
    <property type="entry name" value="2Fe-2S ferredoxin-like"/>
    <property type="match status" value="1"/>
</dbReference>
<dbReference type="InterPro" id="IPR012675">
    <property type="entry name" value="Beta-grasp_dom_sf"/>
</dbReference>
<evidence type="ECO:0000259" key="7">
    <source>
        <dbReference type="PROSITE" id="PS51085"/>
    </source>
</evidence>
<keyword evidence="2" id="KW-0001">2Fe-2S</keyword>
<dbReference type="GO" id="GO:0140647">
    <property type="term" value="P:P450-containing electron transport chain"/>
    <property type="evidence" value="ECO:0007669"/>
    <property type="project" value="InterPro"/>
</dbReference>
<dbReference type="RefSeq" id="WP_208633351.1">
    <property type="nucleotide sequence ID" value="NZ_CP059319.1"/>
</dbReference>